<dbReference type="Gene3D" id="1.20.120.1870">
    <property type="entry name" value="Fic/DOC protein, Fido domain"/>
    <property type="match status" value="1"/>
</dbReference>
<comment type="caution">
    <text evidence="2">The sequence shown here is derived from an EMBL/GenBank/DDBJ whole genome shotgun (WGS) entry which is preliminary data.</text>
</comment>
<dbReference type="InterPro" id="IPR003812">
    <property type="entry name" value="Fido"/>
</dbReference>
<dbReference type="Proteomes" id="UP000178880">
    <property type="component" value="Unassembled WGS sequence"/>
</dbReference>
<proteinExistence type="predicted"/>
<dbReference type="SUPFAM" id="SSF140931">
    <property type="entry name" value="Fic-like"/>
    <property type="match status" value="1"/>
</dbReference>
<dbReference type="InterPro" id="IPR036597">
    <property type="entry name" value="Fido-like_dom_sf"/>
</dbReference>
<feature type="domain" description="Fido" evidence="1">
    <location>
        <begin position="11"/>
        <end position="136"/>
    </location>
</feature>
<gene>
    <name evidence="2" type="ORF">A2945_04240</name>
</gene>
<name>A0A1G2CD82_9BACT</name>
<evidence type="ECO:0000259" key="1">
    <source>
        <dbReference type="PROSITE" id="PS51459"/>
    </source>
</evidence>
<evidence type="ECO:0000313" key="3">
    <source>
        <dbReference type="Proteomes" id="UP000178880"/>
    </source>
</evidence>
<dbReference type="Pfam" id="PF02661">
    <property type="entry name" value="Fic"/>
    <property type="match status" value="1"/>
</dbReference>
<dbReference type="PROSITE" id="PS51459">
    <property type="entry name" value="FIDO"/>
    <property type="match status" value="1"/>
</dbReference>
<reference evidence="2 3" key="1">
    <citation type="journal article" date="2016" name="Nat. Commun.">
        <title>Thousands of microbial genomes shed light on interconnected biogeochemical processes in an aquifer system.</title>
        <authorList>
            <person name="Anantharaman K."/>
            <person name="Brown C.T."/>
            <person name="Hug L.A."/>
            <person name="Sharon I."/>
            <person name="Castelle C.J."/>
            <person name="Probst A.J."/>
            <person name="Thomas B.C."/>
            <person name="Singh A."/>
            <person name="Wilkins M.J."/>
            <person name="Karaoz U."/>
            <person name="Brodie E.L."/>
            <person name="Williams K.H."/>
            <person name="Hubbard S.S."/>
            <person name="Banfield J.F."/>
        </authorList>
    </citation>
    <scope>NUCLEOTIDE SEQUENCE [LARGE SCALE GENOMIC DNA]</scope>
</reference>
<organism evidence="2 3">
    <name type="scientific">Candidatus Liptonbacteria bacterium RIFCSPLOWO2_01_FULL_52_25</name>
    <dbReference type="NCBI Taxonomy" id="1798650"/>
    <lineage>
        <taxon>Bacteria</taxon>
        <taxon>Candidatus Liptoniibacteriota</taxon>
    </lineage>
</organism>
<dbReference type="AlphaFoldDB" id="A0A1G2CD82"/>
<accession>A0A1G2CD82</accession>
<dbReference type="InterPro" id="IPR053737">
    <property type="entry name" value="Type_II_TA_Toxin"/>
</dbReference>
<sequence length="143" mass="16193">MTSAKKTFQPVTLSGVCLIYELLHKNGFVSFPLTGGGKQKVDALVANINGSYFGVTPYETAELRAVAYLYFLIKDHPFTDGNKRTASLVFEVVCEMNSLKPNYQDFTLDALAVFIEKTREPDHQDVIRKLAKELFLKHEPERF</sequence>
<evidence type="ECO:0000313" key="2">
    <source>
        <dbReference type="EMBL" id="OGY99141.1"/>
    </source>
</evidence>
<dbReference type="EMBL" id="MHLA01000020">
    <property type="protein sequence ID" value="OGY99141.1"/>
    <property type="molecule type" value="Genomic_DNA"/>
</dbReference>
<protein>
    <recommendedName>
        <fullName evidence="1">Fido domain-containing protein</fullName>
    </recommendedName>
</protein>
<dbReference type="STRING" id="1798650.A2945_04240"/>